<gene>
    <name evidence="1" type="ORF">L195_g008086</name>
</gene>
<organism evidence="1 2">
    <name type="scientific">Trifolium pratense</name>
    <name type="common">Red clover</name>
    <dbReference type="NCBI Taxonomy" id="57577"/>
    <lineage>
        <taxon>Eukaryota</taxon>
        <taxon>Viridiplantae</taxon>
        <taxon>Streptophyta</taxon>
        <taxon>Embryophyta</taxon>
        <taxon>Tracheophyta</taxon>
        <taxon>Spermatophyta</taxon>
        <taxon>Magnoliopsida</taxon>
        <taxon>eudicotyledons</taxon>
        <taxon>Gunneridae</taxon>
        <taxon>Pentapetalae</taxon>
        <taxon>rosids</taxon>
        <taxon>fabids</taxon>
        <taxon>Fabales</taxon>
        <taxon>Fabaceae</taxon>
        <taxon>Papilionoideae</taxon>
        <taxon>50 kb inversion clade</taxon>
        <taxon>NPAAA clade</taxon>
        <taxon>Hologalegina</taxon>
        <taxon>IRL clade</taxon>
        <taxon>Trifolieae</taxon>
        <taxon>Trifolium</taxon>
    </lineage>
</organism>
<comment type="caution">
    <text evidence="1">The sequence shown here is derived from an EMBL/GenBank/DDBJ whole genome shotgun (WGS) entry which is preliminary data.</text>
</comment>
<protein>
    <submittedName>
        <fullName evidence="1">Uncharacterized protein</fullName>
    </submittedName>
</protein>
<name>A0A2K3P876_TRIPR</name>
<reference evidence="1 2" key="1">
    <citation type="journal article" date="2014" name="Am. J. Bot.">
        <title>Genome assembly and annotation for red clover (Trifolium pratense; Fabaceae).</title>
        <authorList>
            <person name="Istvanek J."/>
            <person name="Jaros M."/>
            <person name="Krenek A."/>
            <person name="Repkova J."/>
        </authorList>
    </citation>
    <scope>NUCLEOTIDE SEQUENCE [LARGE SCALE GENOMIC DNA]</scope>
    <source>
        <strain evidence="2">cv. Tatra</strain>
        <tissue evidence="1">Young leaves</tissue>
    </source>
</reference>
<dbReference type="Proteomes" id="UP000236291">
    <property type="component" value="Unassembled WGS sequence"/>
</dbReference>
<evidence type="ECO:0000313" key="2">
    <source>
        <dbReference type="Proteomes" id="UP000236291"/>
    </source>
</evidence>
<dbReference type="EMBL" id="ASHM01004566">
    <property type="protein sequence ID" value="PNY11478.1"/>
    <property type="molecule type" value="Genomic_DNA"/>
</dbReference>
<reference evidence="1 2" key="2">
    <citation type="journal article" date="2017" name="Front. Plant Sci.">
        <title>Gene Classification and Mining of Molecular Markers Useful in Red Clover (Trifolium pratense) Breeding.</title>
        <authorList>
            <person name="Istvanek J."/>
            <person name="Dluhosova J."/>
            <person name="Dluhos P."/>
            <person name="Patkova L."/>
            <person name="Nedelnik J."/>
            <person name="Repkova J."/>
        </authorList>
    </citation>
    <scope>NUCLEOTIDE SEQUENCE [LARGE SCALE GENOMIC DNA]</scope>
    <source>
        <strain evidence="2">cv. Tatra</strain>
        <tissue evidence="1">Young leaves</tissue>
    </source>
</reference>
<proteinExistence type="predicted"/>
<evidence type="ECO:0000313" key="1">
    <source>
        <dbReference type="EMBL" id="PNY11478.1"/>
    </source>
</evidence>
<sequence>MVVGGKIFMRAEGIPRDEEEEVMLAGLAMVVGSKWRLVQKLQPALGAVPLAPGAMFDSNGAFVPGCCASRGSTCARRRRVRGRMLFC</sequence>
<accession>A0A2K3P876</accession>
<dbReference type="AlphaFoldDB" id="A0A2K3P876"/>